<evidence type="ECO:0000313" key="2">
    <source>
        <dbReference type="EMBL" id="MPN26141.1"/>
    </source>
</evidence>
<accession>A0A645GGQ6</accession>
<dbReference type="AlphaFoldDB" id="A0A645GGQ6"/>
<dbReference type="EMBL" id="VSSQ01075575">
    <property type="protein sequence ID" value="MPN26141.1"/>
    <property type="molecule type" value="Genomic_DNA"/>
</dbReference>
<feature type="region of interest" description="Disordered" evidence="1">
    <location>
        <begin position="50"/>
        <end position="87"/>
    </location>
</feature>
<proteinExistence type="predicted"/>
<protein>
    <submittedName>
        <fullName evidence="2">Uncharacterized protein</fullName>
    </submittedName>
</protein>
<feature type="compositionally biased region" description="Basic and acidic residues" evidence="1">
    <location>
        <begin position="58"/>
        <end position="69"/>
    </location>
</feature>
<gene>
    <name evidence="2" type="ORF">SDC9_173565</name>
</gene>
<name>A0A645GGQ6_9ZZZZ</name>
<reference evidence="2" key="1">
    <citation type="submission" date="2019-08" db="EMBL/GenBank/DDBJ databases">
        <authorList>
            <person name="Kucharzyk K."/>
            <person name="Murdoch R.W."/>
            <person name="Higgins S."/>
            <person name="Loffler F."/>
        </authorList>
    </citation>
    <scope>NUCLEOTIDE SEQUENCE</scope>
</reference>
<evidence type="ECO:0000256" key="1">
    <source>
        <dbReference type="SAM" id="MobiDB-lite"/>
    </source>
</evidence>
<organism evidence="2">
    <name type="scientific">bioreactor metagenome</name>
    <dbReference type="NCBI Taxonomy" id="1076179"/>
    <lineage>
        <taxon>unclassified sequences</taxon>
        <taxon>metagenomes</taxon>
        <taxon>ecological metagenomes</taxon>
    </lineage>
</organism>
<comment type="caution">
    <text evidence="2">The sequence shown here is derived from an EMBL/GenBank/DDBJ whole genome shotgun (WGS) entry which is preliminary data.</text>
</comment>
<sequence length="87" mass="9624">MFPQQFQRGFIERQQKVRPFVQAEEFAVGKAQVAPVQAAADSRHVAFSGENLKAGGRRRADQQIADHDQPLSGFSGDSDIDVHNSSR</sequence>